<dbReference type="InterPro" id="IPR050695">
    <property type="entry name" value="N-acetylmuramoyl_amidase_3"/>
</dbReference>
<dbReference type="SMART" id="SM00646">
    <property type="entry name" value="Ami_3"/>
    <property type="match status" value="1"/>
</dbReference>
<evidence type="ECO:0000256" key="2">
    <source>
        <dbReference type="SAM" id="MobiDB-lite"/>
    </source>
</evidence>
<keyword evidence="6" id="KW-1185">Reference proteome</keyword>
<dbReference type="InterPro" id="IPR002508">
    <property type="entry name" value="MurNAc-LAA_cat"/>
</dbReference>
<dbReference type="RefSeq" id="WP_209743039.1">
    <property type="nucleotide sequence ID" value="NZ_JBHSMH010000005.1"/>
</dbReference>
<gene>
    <name evidence="5" type="ORF">ACFPPD_03160</name>
</gene>
<feature type="chain" id="PRO_5045967508" evidence="3">
    <location>
        <begin position="25"/>
        <end position="510"/>
    </location>
</feature>
<dbReference type="Gene3D" id="3.30.457.10">
    <property type="entry name" value="Copper amine oxidase-like, N-terminal domain"/>
    <property type="match status" value="1"/>
</dbReference>
<evidence type="ECO:0000256" key="1">
    <source>
        <dbReference type="ARBA" id="ARBA00022801"/>
    </source>
</evidence>
<dbReference type="CDD" id="cd02696">
    <property type="entry name" value="MurNAc-LAA"/>
    <property type="match status" value="1"/>
</dbReference>
<dbReference type="InterPro" id="IPR036582">
    <property type="entry name" value="Mao_N_sf"/>
</dbReference>
<feature type="domain" description="MurNAc-LAA" evidence="4">
    <location>
        <begin position="397"/>
        <end position="504"/>
    </location>
</feature>
<keyword evidence="3" id="KW-0732">Signal</keyword>
<reference evidence="6" key="1">
    <citation type="journal article" date="2019" name="Int. J. Syst. Evol. Microbiol.">
        <title>The Global Catalogue of Microorganisms (GCM) 10K type strain sequencing project: providing services to taxonomists for standard genome sequencing and annotation.</title>
        <authorList>
            <consortium name="The Broad Institute Genomics Platform"/>
            <consortium name="The Broad Institute Genome Sequencing Center for Infectious Disease"/>
            <person name="Wu L."/>
            <person name="Ma J."/>
        </authorList>
    </citation>
    <scope>NUCLEOTIDE SEQUENCE [LARGE SCALE GENOMIC DNA]</scope>
    <source>
        <strain evidence="6">CCUG 57113</strain>
    </source>
</reference>
<comment type="caution">
    <text evidence="5">The sequence shown here is derived from an EMBL/GenBank/DDBJ whole genome shotgun (WGS) entry which is preliminary data.</text>
</comment>
<name>A0ABW0LRS2_9BACL</name>
<dbReference type="EMBL" id="JBHSMH010000005">
    <property type="protein sequence ID" value="MFC5467702.1"/>
    <property type="molecule type" value="Genomic_DNA"/>
</dbReference>
<sequence length="510" mass="55260">MRKWIVLLFVTAGMLLLSAGIANAAKAETKLVPQLVLDGKALLPPMPPTFEGQSILIPARVAIENLGYKVDYDNKKKQVTVTSGTQTLIMTVDKKTAYLDNAPLQMDVAPKLYTQNSITYTFIPLRFLTQSFGFDVYWDNVAKTAFIYTNGGTAENPGNAGNNGNTGNTGNTGNNGNGETAGSDTEPPDGGLIGVVDPSEEAGGDDPASPPVITGNLHSVRYEPDVIILNYDGLIAPTVTTLDNPKRLVFDFPNVQYAGDFAPAVDFAGGFQGKIDVADHLALTAVRYSLFGDKLMAPRLVLDLKQTWDYELVNDPSAGELRVNLKQPTPDKSKFTVVLDAGHGGKDPGATSLSKRTEKEFNLSLALKVQSILAADERINIVMTRTGDTYPTLADRYNLANSNQADLFVSVHANSYTAATNGTETYYTRDESRAFAELMHSVFAPATGLKDNGVRQKSLAVTRETKMPAILLEVGYLSSKIDEPQMWNDEFQNRVAAAIAQGIKMQLKLY</sequence>
<dbReference type="InterPro" id="IPR012854">
    <property type="entry name" value="Cu_amine_oxidase-like_N"/>
</dbReference>
<protein>
    <submittedName>
        <fullName evidence="5">N-acetylmuramoyl-L-alanine amidase</fullName>
        <ecNumber evidence="5">3.5.1.28</ecNumber>
    </submittedName>
</protein>
<feature type="signal peptide" evidence="3">
    <location>
        <begin position="1"/>
        <end position="24"/>
    </location>
</feature>
<dbReference type="SUPFAM" id="SSF55383">
    <property type="entry name" value="Copper amine oxidase, domain N"/>
    <property type="match status" value="1"/>
</dbReference>
<dbReference type="Pfam" id="PF07833">
    <property type="entry name" value="Cu_amine_oxidN1"/>
    <property type="match status" value="1"/>
</dbReference>
<dbReference type="Gene3D" id="2.60.40.3500">
    <property type="match status" value="1"/>
</dbReference>
<dbReference type="Pfam" id="PF01520">
    <property type="entry name" value="Amidase_3"/>
    <property type="match status" value="1"/>
</dbReference>
<evidence type="ECO:0000313" key="6">
    <source>
        <dbReference type="Proteomes" id="UP001596105"/>
    </source>
</evidence>
<dbReference type="Proteomes" id="UP001596105">
    <property type="component" value="Unassembled WGS sequence"/>
</dbReference>
<proteinExistence type="predicted"/>
<dbReference type="PANTHER" id="PTHR30404">
    <property type="entry name" value="N-ACETYLMURAMOYL-L-ALANINE AMIDASE"/>
    <property type="match status" value="1"/>
</dbReference>
<evidence type="ECO:0000313" key="5">
    <source>
        <dbReference type="EMBL" id="MFC5467702.1"/>
    </source>
</evidence>
<keyword evidence="1 5" id="KW-0378">Hydrolase</keyword>
<feature type="region of interest" description="Disordered" evidence="2">
    <location>
        <begin position="152"/>
        <end position="215"/>
    </location>
</feature>
<organism evidence="5 6">
    <name type="scientific">Cohnella suwonensis</name>
    <dbReference type="NCBI Taxonomy" id="696072"/>
    <lineage>
        <taxon>Bacteria</taxon>
        <taxon>Bacillati</taxon>
        <taxon>Bacillota</taxon>
        <taxon>Bacilli</taxon>
        <taxon>Bacillales</taxon>
        <taxon>Paenibacillaceae</taxon>
        <taxon>Cohnella</taxon>
    </lineage>
</organism>
<evidence type="ECO:0000259" key="4">
    <source>
        <dbReference type="SMART" id="SM00646"/>
    </source>
</evidence>
<dbReference type="Gene3D" id="3.40.630.40">
    <property type="entry name" value="Zn-dependent exopeptidases"/>
    <property type="match status" value="1"/>
</dbReference>
<accession>A0ABW0LRS2</accession>
<dbReference type="SUPFAM" id="SSF53187">
    <property type="entry name" value="Zn-dependent exopeptidases"/>
    <property type="match status" value="1"/>
</dbReference>
<evidence type="ECO:0000256" key="3">
    <source>
        <dbReference type="SAM" id="SignalP"/>
    </source>
</evidence>
<dbReference type="EC" id="3.5.1.28" evidence="5"/>
<feature type="compositionally biased region" description="Low complexity" evidence="2">
    <location>
        <begin position="152"/>
        <end position="182"/>
    </location>
</feature>
<dbReference type="PANTHER" id="PTHR30404:SF0">
    <property type="entry name" value="N-ACETYLMURAMOYL-L-ALANINE AMIDASE AMIC"/>
    <property type="match status" value="1"/>
</dbReference>
<dbReference type="GO" id="GO:0008745">
    <property type="term" value="F:N-acetylmuramoyl-L-alanine amidase activity"/>
    <property type="evidence" value="ECO:0007669"/>
    <property type="project" value="UniProtKB-EC"/>
</dbReference>